<feature type="transmembrane region" description="Helical" evidence="19">
    <location>
        <begin position="219"/>
        <end position="247"/>
    </location>
</feature>
<dbReference type="InterPro" id="IPR000883">
    <property type="entry name" value="Cyt_C_Oxase_1"/>
</dbReference>
<evidence type="ECO:0000256" key="20">
    <source>
        <dbReference type="SAM" id="MobiDB-lite"/>
    </source>
</evidence>
<comment type="subcellular location">
    <subcellularLocation>
        <location evidence="1 19">Cell membrane</location>
        <topology evidence="1 19">Multi-pass membrane protein</topology>
    </subcellularLocation>
</comment>
<feature type="transmembrane region" description="Helical" evidence="19">
    <location>
        <begin position="181"/>
        <end position="207"/>
    </location>
</feature>
<keyword evidence="8 18" id="KW-0812">Transmembrane</keyword>
<evidence type="ECO:0000256" key="5">
    <source>
        <dbReference type="ARBA" id="ARBA00022475"/>
    </source>
</evidence>
<feature type="transmembrane region" description="Helical" evidence="19">
    <location>
        <begin position="483"/>
        <end position="507"/>
    </location>
</feature>
<feature type="transmembrane region" description="Helical" evidence="19">
    <location>
        <begin position="441"/>
        <end position="463"/>
    </location>
</feature>
<comment type="function">
    <text evidence="16 19">Cytochrome c oxidase is the component of the respiratory chain that catalyzes the reduction of oxygen to water. Subunits 1-3 form the functional core of the enzyme complex. CO I is the catalytic subunit of the enzyme. Electrons originating in cytochrome c are transferred via the copper A center of subunit 2 and heme A of subunit 1 to the bimetallic center formed by heme A3 and copper B.</text>
</comment>
<keyword evidence="5 19" id="KW-1003">Cell membrane</keyword>
<evidence type="ECO:0000256" key="11">
    <source>
        <dbReference type="ARBA" id="ARBA00022982"/>
    </source>
</evidence>
<feature type="compositionally biased region" description="Basic and acidic residues" evidence="20">
    <location>
        <begin position="640"/>
        <end position="671"/>
    </location>
</feature>
<dbReference type="PROSITE" id="PS00077">
    <property type="entry name" value="COX1_CUB"/>
    <property type="match status" value="1"/>
</dbReference>
<evidence type="ECO:0000256" key="6">
    <source>
        <dbReference type="ARBA" id="ARBA00022617"/>
    </source>
</evidence>
<feature type="transmembrane region" description="Helical" evidence="19">
    <location>
        <begin position="411"/>
        <end position="429"/>
    </location>
</feature>
<feature type="compositionally biased region" description="Basic and acidic residues" evidence="20">
    <location>
        <begin position="582"/>
        <end position="592"/>
    </location>
</feature>
<comment type="caution">
    <text evidence="22">The sequence shown here is derived from an EMBL/GenBank/DDBJ whole genome shotgun (WGS) entry which is preliminary data.</text>
</comment>
<sequence>MSERVTTEPEHGRRPTILVPARFGGYPGPVREVVPGNTLSRLLRTTDAKQIGLMYLVTSFAFFLIGGVMALLLRAELARPGLQYLSTEQYNQLFTMHGTIMLLLFATPLVFAFGNYIVPLQIGTADVSFPRLNAFAYWLYLLGGSLVLSSLVTPNGAADFGWTAYTPLSRADHTPGIGPDLWIIGLALSGLGTILGAVNLITTIVTLRAPGLTMFRMPIFTWNILLTSVLVIMVFPLLAAALLALYADRRLGAHIYDPANNGPLLFQHLFWFFGHPEVYIIALPFFGIITEVIPVFARKPIFGYKGLVAATIAITVLSMTVWAHHMFGTGLVLLPFFSFLSFLIAVPTGVKFFNWIGTMWKGQITFETPMLFAVGFLVTFLLGGLSGVLLASPPVDFHVTDTYFVVAHFHYVMFGTIVFAAFAGVYFWFPKMTGRMLDERLGRAHFWTMFIGFHATFLVQHWLGTKGFPRRYADYQPQDGFTGLNTISTIGSFILGASTLFFIWNVWKSYRFGRLVSVDDPWGFGNSLEWATTCPPPLRNFNKLPRIRSERPAFDLKYGPLVADLGRDLPQRSTKPPQSFEQELHHEARPPEPEPPTVEGAHGAEAATSFHPAPESGARPIEVPEPDEVLRPGFEPSQPDETRDIEERGGKVDERWRTGRSPDDDGKKDQR</sequence>
<dbReference type="EMBL" id="JACHJW010000001">
    <property type="protein sequence ID" value="MBB4962221.1"/>
    <property type="molecule type" value="Genomic_DNA"/>
</dbReference>
<dbReference type="Gene3D" id="1.20.210.10">
    <property type="entry name" value="Cytochrome c oxidase-like, subunit I domain"/>
    <property type="match status" value="1"/>
</dbReference>
<evidence type="ECO:0000256" key="1">
    <source>
        <dbReference type="ARBA" id="ARBA00004651"/>
    </source>
</evidence>
<evidence type="ECO:0000259" key="21">
    <source>
        <dbReference type="PROSITE" id="PS50855"/>
    </source>
</evidence>
<dbReference type="Proteomes" id="UP000578819">
    <property type="component" value="Unassembled WGS sequence"/>
</dbReference>
<dbReference type="Pfam" id="PF00115">
    <property type="entry name" value="COX1"/>
    <property type="match status" value="1"/>
</dbReference>
<evidence type="ECO:0000256" key="17">
    <source>
        <dbReference type="ARBA" id="ARBA00047816"/>
    </source>
</evidence>
<gene>
    <name evidence="22" type="ORF">FHR38_005954</name>
</gene>
<name>A0A7W7WSG0_9ACTN</name>
<keyword evidence="6 18" id="KW-0349">Heme</keyword>
<feature type="region of interest" description="Disordered" evidence="20">
    <location>
        <begin position="566"/>
        <end position="671"/>
    </location>
</feature>
<keyword evidence="13 19" id="KW-0408">Iron</keyword>
<organism evidence="22 23">
    <name type="scientific">Micromonospora polyrhachis</name>
    <dbReference type="NCBI Taxonomy" id="1282883"/>
    <lineage>
        <taxon>Bacteria</taxon>
        <taxon>Bacillati</taxon>
        <taxon>Actinomycetota</taxon>
        <taxon>Actinomycetes</taxon>
        <taxon>Micromonosporales</taxon>
        <taxon>Micromonosporaceae</taxon>
        <taxon>Micromonospora</taxon>
    </lineage>
</organism>
<feature type="transmembrane region" description="Helical" evidence="19">
    <location>
        <begin position="371"/>
        <end position="391"/>
    </location>
</feature>
<evidence type="ECO:0000256" key="3">
    <source>
        <dbReference type="ARBA" id="ARBA00009578"/>
    </source>
</evidence>
<feature type="transmembrane region" description="Helical" evidence="19">
    <location>
        <begin position="51"/>
        <end position="73"/>
    </location>
</feature>
<keyword evidence="12 19" id="KW-1133">Transmembrane helix</keyword>
<dbReference type="GO" id="GO:0015990">
    <property type="term" value="P:electron transport coupled proton transport"/>
    <property type="evidence" value="ECO:0007669"/>
    <property type="project" value="InterPro"/>
</dbReference>
<dbReference type="InterPro" id="IPR014241">
    <property type="entry name" value="Cyt_c_oxidase_su1_bac"/>
</dbReference>
<dbReference type="RefSeq" id="WP_184538290.1">
    <property type="nucleotide sequence ID" value="NZ_JACHJW010000001.1"/>
</dbReference>
<dbReference type="NCBIfam" id="TIGR02891">
    <property type="entry name" value="CtaD_CoxA"/>
    <property type="match status" value="1"/>
</dbReference>
<keyword evidence="14 19" id="KW-0186">Copper</keyword>
<evidence type="ECO:0000256" key="18">
    <source>
        <dbReference type="RuleBase" id="RU000370"/>
    </source>
</evidence>
<evidence type="ECO:0000256" key="4">
    <source>
        <dbReference type="ARBA" id="ARBA00022448"/>
    </source>
</evidence>
<protein>
    <recommendedName>
        <fullName evidence="19">Cytochrome c oxidase subunit 1</fullName>
        <ecNumber evidence="19">7.1.1.9</ecNumber>
    </recommendedName>
</protein>
<dbReference type="UniPathway" id="UPA00705"/>
<dbReference type="GO" id="GO:0022904">
    <property type="term" value="P:respiratory electron transport chain"/>
    <property type="evidence" value="ECO:0007669"/>
    <property type="project" value="TreeGrafter"/>
</dbReference>
<keyword evidence="7 18" id="KW-0679">Respiratory chain</keyword>
<accession>A0A7W7WSG0</accession>
<dbReference type="InterPro" id="IPR023615">
    <property type="entry name" value="Cyt_c_Oxase_su1_BS"/>
</dbReference>
<dbReference type="GO" id="GO:0005886">
    <property type="term" value="C:plasma membrane"/>
    <property type="evidence" value="ECO:0007669"/>
    <property type="project" value="UniProtKB-SubCell"/>
</dbReference>
<keyword evidence="10" id="KW-1278">Translocase</keyword>
<evidence type="ECO:0000256" key="10">
    <source>
        <dbReference type="ARBA" id="ARBA00022967"/>
    </source>
</evidence>
<dbReference type="GO" id="GO:0006119">
    <property type="term" value="P:oxidative phosphorylation"/>
    <property type="evidence" value="ECO:0007669"/>
    <property type="project" value="UniProtKB-UniPathway"/>
</dbReference>
<feature type="transmembrane region" description="Helical" evidence="19">
    <location>
        <begin position="278"/>
        <end position="297"/>
    </location>
</feature>
<evidence type="ECO:0000256" key="14">
    <source>
        <dbReference type="ARBA" id="ARBA00023008"/>
    </source>
</evidence>
<evidence type="ECO:0000256" key="12">
    <source>
        <dbReference type="ARBA" id="ARBA00022989"/>
    </source>
</evidence>
<dbReference type="PANTHER" id="PTHR10422:SF18">
    <property type="entry name" value="CYTOCHROME C OXIDASE SUBUNIT 1"/>
    <property type="match status" value="1"/>
</dbReference>
<feature type="compositionally biased region" description="Polar residues" evidence="20">
    <location>
        <begin position="571"/>
        <end position="581"/>
    </location>
</feature>
<comment type="pathway">
    <text evidence="2 19">Energy metabolism; oxidative phosphorylation.</text>
</comment>
<evidence type="ECO:0000256" key="8">
    <source>
        <dbReference type="ARBA" id="ARBA00022692"/>
    </source>
</evidence>
<keyword evidence="4 18" id="KW-0813">Transport</keyword>
<reference evidence="22 23" key="1">
    <citation type="submission" date="2020-08" db="EMBL/GenBank/DDBJ databases">
        <title>Sequencing the genomes of 1000 actinobacteria strains.</title>
        <authorList>
            <person name="Klenk H.-P."/>
        </authorList>
    </citation>
    <scope>NUCLEOTIDE SEQUENCE [LARGE SCALE GENOMIC DNA]</scope>
    <source>
        <strain evidence="22 23">DSM 45886</strain>
    </source>
</reference>
<evidence type="ECO:0000256" key="9">
    <source>
        <dbReference type="ARBA" id="ARBA00022723"/>
    </source>
</evidence>
<comment type="similarity">
    <text evidence="3 18">Belongs to the heme-copper respiratory oxidase family.</text>
</comment>
<feature type="transmembrane region" description="Helical" evidence="19">
    <location>
        <begin position="304"/>
        <end position="324"/>
    </location>
</feature>
<evidence type="ECO:0000256" key="19">
    <source>
        <dbReference type="RuleBase" id="RU363061"/>
    </source>
</evidence>
<dbReference type="PANTHER" id="PTHR10422">
    <property type="entry name" value="CYTOCHROME C OXIDASE SUBUNIT 1"/>
    <property type="match status" value="1"/>
</dbReference>
<dbReference type="PRINTS" id="PR01165">
    <property type="entry name" value="CYCOXIDASEI"/>
</dbReference>
<keyword evidence="9 19" id="KW-0479">Metal-binding</keyword>
<dbReference type="GO" id="GO:0020037">
    <property type="term" value="F:heme binding"/>
    <property type="evidence" value="ECO:0007669"/>
    <property type="project" value="InterPro"/>
</dbReference>
<evidence type="ECO:0000256" key="16">
    <source>
        <dbReference type="ARBA" id="ARBA00025218"/>
    </source>
</evidence>
<evidence type="ECO:0000256" key="13">
    <source>
        <dbReference type="ARBA" id="ARBA00023004"/>
    </source>
</evidence>
<keyword evidence="11 18" id="KW-0249">Electron transport</keyword>
<feature type="domain" description="Cytochrome oxidase subunit I profile" evidence="21">
    <location>
        <begin position="38"/>
        <end position="548"/>
    </location>
</feature>
<dbReference type="SUPFAM" id="SSF81442">
    <property type="entry name" value="Cytochrome c oxidase subunit I-like"/>
    <property type="match status" value="1"/>
</dbReference>
<dbReference type="FunFam" id="1.20.210.10:FF:000003">
    <property type="entry name" value="Cytochrome c oxidase subunit 1"/>
    <property type="match status" value="1"/>
</dbReference>
<evidence type="ECO:0000256" key="2">
    <source>
        <dbReference type="ARBA" id="ARBA00004673"/>
    </source>
</evidence>
<dbReference type="PROSITE" id="PS50855">
    <property type="entry name" value="COX1"/>
    <property type="match status" value="1"/>
</dbReference>
<evidence type="ECO:0000256" key="7">
    <source>
        <dbReference type="ARBA" id="ARBA00022660"/>
    </source>
</evidence>
<evidence type="ECO:0000256" key="15">
    <source>
        <dbReference type="ARBA" id="ARBA00023136"/>
    </source>
</evidence>
<dbReference type="GO" id="GO:0046872">
    <property type="term" value="F:metal ion binding"/>
    <property type="evidence" value="ECO:0007669"/>
    <property type="project" value="UniProtKB-KW"/>
</dbReference>
<dbReference type="EC" id="7.1.1.9" evidence="19"/>
<proteinExistence type="inferred from homology"/>
<keyword evidence="23" id="KW-1185">Reference proteome</keyword>
<comment type="catalytic activity">
    <reaction evidence="17 19">
        <text>4 Fe(II)-[cytochrome c] + O2 + 8 H(+)(in) = 4 Fe(III)-[cytochrome c] + 2 H2O + 4 H(+)(out)</text>
        <dbReference type="Rhea" id="RHEA:11436"/>
        <dbReference type="Rhea" id="RHEA-COMP:10350"/>
        <dbReference type="Rhea" id="RHEA-COMP:14399"/>
        <dbReference type="ChEBI" id="CHEBI:15377"/>
        <dbReference type="ChEBI" id="CHEBI:15378"/>
        <dbReference type="ChEBI" id="CHEBI:15379"/>
        <dbReference type="ChEBI" id="CHEBI:29033"/>
        <dbReference type="ChEBI" id="CHEBI:29034"/>
        <dbReference type="EC" id="7.1.1.9"/>
    </reaction>
</comment>
<dbReference type="GO" id="GO:0004129">
    <property type="term" value="F:cytochrome-c oxidase activity"/>
    <property type="evidence" value="ECO:0007669"/>
    <property type="project" value="UniProtKB-EC"/>
</dbReference>
<keyword evidence="15 19" id="KW-0472">Membrane</keyword>
<evidence type="ECO:0000313" key="22">
    <source>
        <dbReference type="EMBL" id="MBB4962221.1"/>
    </source>
</evidence>
<dbReference type="InterPro" id="IPR023616">
    <property type="entry name" value="Cyt_c_oxase-like_su1_dom"/>
</dbReference>
<dbReference type="AlphaFoldDB" id="A0A7W7WSG0"/>
<feature type="transmembrane region" description="Helical" evidence="19">
    <location>
        <begin position="93"/>
        <end position="113"/>
    </location>
</feature>
<dbReference type="InterPro" id="IPR036927">
    <property type="entry name" value="Cyt_c_oxase-like_su1_sf"/>
</dbReference>
<dbReference type="CDD" id="cd01662">
    <property type="entry name" value="Ubiquinol_Oxidase_I"/>
    <property type="match status" value="1"/>
</dbReference>
<evidence type="ECO:0000313" key="23">
    <source>
        <dbReference type="Proteomes" id="UP000578819"/>
    </source>
</evidence>
<feature type="transmembrane region" description="Helical" evidence="19">
    <location>
        <begin position="330"/>
        <end position="350"/>
    </location>
</feature>
<feature type="transmembrane region" description="Helical" evidence="19">
    <location>
        <begin position="134"/>
        <end position="152"/>
    </location>
</feature>